<keyword evidence="7" id="KW-1185">Reference proteome</keyword>
<dbReference type="PANTHER" id="PTHR33630:SF9">
    <property type="entry name" value="CUTINASE 4"/>
    <property type="match status" value="1"/>
</dbReference>
<keyword evidence="2" id="KW-0719">Serine esterase</keyword>
<feature type="region of interest" description="Disordered" evidence="5">
    <location>
        <begin position="194"/>
        <end position="213"/>
    </location>
</feature>
<feature type="region of interest" description="Disordered" evidence="5">
    <location>
        <begin position="485"/>
        <end position="557"/>
    </location>
</feature>
<keyword evidence="3" id="KW-0378">Hydrolase</keyword>
<feature type="compositionally biased region" description="Polar residues" evidence="5">
    <location>
        <begin position="201"/>
        <end position="213"/>
    </location>
</feature>
<sequence length="557" mass="55404">MNMDQGSRPGGGPRPLRRLAASAVVGAVAVAVSVGANPVPAHASTNWVDQLVQDCPALFVLGGQGTGESSPDAPVKADTGMLSNIMSPLLDQARQLGVDVDRAYVPYPAAFGGAVPGGKESYAVSVTAAKDNLQTAAEKVLDSCPSTKLAIAAYSQFAQAASEFLSEVGAGKVSGVPASSIASAALFGSPTRSEGSGVFPGTSQTTPSPVPGTSGSALKALPAVTVTTATGAGIGPVADIASSFGSLTGRVSMWCQTGDLACDAPPKAPIARAVANVAGQAEVGGDPFVAVQTIGLALASTAFNVGVDVINEDIQVPKNSLENLSIAPKKTLSQRLAEGSDPRATPPTGQEALSALMKVGLVAVNSVVTVAKKVITPETIAAVAAVGLANPVAAFGIIAAKTVNAVINLVPPATTQRLVKQTFDLVKNEVSANKDLFDLAALTKYSNIQAAHGSYGSSAATATGLAPTAYVAKMFAAVASDLATSNKTSSSSSSSTSTTRPSATPLAPTTSRPASSSSSTSSATPTSSASVATSADSTFSQNGLTTDSSTEGNSTHE</sequence>
<dbReference type="PANTHER" id="PTHR33630">
    <property type="entry name" value="CUTINASE RV1984C-RELATED-RELATED"/>
    <property type="match status" value="1"/>
</dbReference>
<dbReference type="SUPFAM" id="SSF53474">
    <property type="entry name" value="alpha/beta-Hydrolases"/>
    <property type="match status" value="1"/>
</dbReference>
<evidence type="ECO:0000256" key="3">
    <source>
        <dbReference type="ARBA" id="ARBA00022801"/>
    </source>
</evidence>
<dbReference type="SMART" id="SM01110">
    <property type="entry name" value="Cutinase"/>
    <property type="match status" value="1"/>
</dbReference>
<reference evidence="7" key="1">
    <citation type="submission" date="2016-10" db="EMBL/GenBank/DDBJ databases">
        <authorList>
            <person name="Varghese N."/>
            <person name="Submissions S."/>
        </authorList>
    </citation>
    <scope>NUCLEOTIDE SEQUENCE [LARGE SCALE GENOMIC DNA]</scope>
    <source>
        <strain evidence="7">DSM 44498</strain>
    </source>
</reference>
<dbReference type="Proteomes" id="UP000183561">
    <property type="component" value="Unassembled WGS sequence"/>
</dbReference>
<comment type="similarity">
    <text evidence="1">Belongs to the cutinase family.</text>
</comment>
<protein>
    <submittedName>
        <fullName evidence="6">Cutinase</fullName>
    </submittedName>
</protein>
<dbReference type="EMBL" id="FNSV01000001">
    <property type="protein sequence ID" value="SEB29208.1"/>
    <property type="molecule type" value="Genomic_DNA"/>
</dbReference>
<evidence type="ECO:0000256" key="1">
    <source>
        <dbReference type="ARBA" id="ARBA00007534"/>
    </source>
</evidence>
<gene>
    <name evidence="6" type="ORF">SAMN04490239_0044</name>
</gene>
<proteinExistence type="inferred from homology"/>
<dbReference type="Pfam" id="PF01083">
    <property type="entry name" value="Cutinase"/>
    <property type="match status" value="1"/>
</dbReference>
<feature type="compositionally biased region" description="Low complexity" evidence="5">
    <location>
        <begin position="485"/>
        <end position="540"/>
    </location>
</feature>
<organism evidence="6 7">
    <name type="scientific">Rhodococcus koreensis</name>
    <dbReference type="NCBI Taxonomy" id="99653"/>
    <lineage>
        <taxon>Bacteria</taxon>
        <taxon>Bacillati</taxon>
        <taxon>Actinomycetota</taxon>
        <taxon>Actinomycetes</taxon>
        <taxon>Mycobacteriales</taxon>
        <taxon>Nocardiaceae</taxon>
        <taxon>Rhodococcus</taxon>
    </lineage>
</organism>
<evidence type="ECO:0000256" key="2">
    <source>
        <dbReference type="ARBA" id="ARBA00022487"/>
    </source>
</evidence>
<evidence type="ECO:0000256" key="5">
    <source>
        <dbReference type="SAM" id="MobiDB-lite"/>
    </source>
</evidence>
<dbReference type="AlphaFoldDB" id="A0A1H4I772"/>
<dbReference type="InterPro" id="IPR029058">
    <property type="entry name" value="AB_hydrolase_fold"/>
</dbReference>
<dbReference type="GO" id="GO:0052689">
    <property type="term" value="F:carboxylic ester hydrolase activity"/>
    <property type="evidence" value="ECO:0007669"/>
    <property type="project" value="UniProtKB-KW"/>
</dbReference>
<evidence type="ECO:0000313" key="7">
    <source>
        <dbReference type="Proteomes" id="UP000183561"/>
    </source>
</evidence>
<dbReference type="Gene3D" id="3.40.50.1820">
    <property type="entry name" value="alpha/beta hydrolase"/>
    <property type="match status" value="1"/>
</dbReference>
<evidence type="ECO:0000256" key="4">
    <source>
        <dbReference type="ARBA" id="ARBA00023157"/>
    </source>
</evidence>
<name>A0A1H4I772_9NOCA</name>
<evidence type="ECO:0000313" key="6">
    <source>
        <dbReference type="EMBL" id="SEB29208.1"/>
    </source>
</evidence>
<dbReference type="InterPro" id="IPR000675">
    <property type="entry name" value="Cutinase/axe"/>
</dbReference>
<accession>A0A1H4I772</accession>
<keyword evidence="4" id="KW-1015">Disulfide bond</keyword>
<feature type="compositionally biased region" description="Polar residues" evidence="5">
    <location>
        <begin position="541"/>
        <end position="557"/>
    </location>
</feature>